<evidence type="ECO:0000313" key="1">
    <source>
        <dbReference type="Ensembl" id="ENSMSIP00000005984.1"/>
    </source>
</evidence>
<organism evidence="1 2">
    <name type="scientific">Mus spicilegus</name>
    <name type="common">Mound-building mouse</name>
    <dbReference type="NCBI Taxonomy" id="10103"/>
    <lineage>
        <taxon>Eukaryota</taxon>
        <taxon>Metazoa</taxon>
        <taxon>Chordata</taxon>
        <taxon>Craniata</taxon>
        <taxon>Vertebrata</taxon>
        <taxon>Euteleostomi</taxon>
        <taxon>Mammalia</taxon>
        <taxon>Eutheria</taxon>
        <taxon>Euarchontoglires</taxon>
        <taxon>Glires</taxon>
        <taxon>Rodentia</taxon>
        <taxon>Myomorpha</taxon>
        <taxon>Muroidea</taxon>
        <taxon>Muridae</taxon>
        <taxon>Murinae</taxon>
        <taxon>Mus</taxon>
        <taxon>Mus</taxon>
    </lineage>
</organism>
<accession>A0A8C6GH51</accession>
<evidence type="ECO:0000313" key="2">
    <source>
        <dbReference type="Proteomes" id="UP000694415"/>
    </source>
</evidence>
<name>A0A8C6GH51_MUSSI</name>
<sequence>MSNITLDIYFFFQKHLSSHLQCCPVPFLPVPSLLSRPHASPPQCSVLYACALCSCIINKSEINVFDAEPWTPSASLLSPSPLPLLSDLGCWSKLIENWSGDTQHPTLWFCF</sequence>
<dbReference type="Proteomes" id="UP000694415">
    <property type="component" value="Unplaced"/>
</dbReference>
<dbReference type="GeneTree" id="ENSGT00920000150784"/>
<dbReference type="Ensembl" id="ENSMSIT00000007575.1">
    <property type="protein sequence ID" value="ENSMSIP00000005984.1"/>
    <property type="gene ID" value="ENSMSIG00000005381.1"/>
</dbReference>
<protein>
    <submittedName>
        <fullName evidence="1">Uncharacterized protein</fullName>
    </submittedName>
</protein>
<dbReference type="AlphaFoldDB" id="A0A8C6GH51"/>
<proteinExistence type="predicted"/>
<reference evidence="1" key="1">
    <citation type="submission" date="2025-08" db="UniProtKB">
        <authorList>
            <consortium name="Ensembl"/>
        </authorList>
    </citation>
    <scope>IDENTIFICATION</scope>
</reference>
<keyword evidence="2" id="KW-1185">Reference proteome</keyword>
<reference evidence="1" key="2">
    <citation type="submission" date="2025-09" db="UniProtKB">
        <authorList>
            <consortium name="Ensembl"/>
        </authorList>
    </citation>
    <scope>IDENTIFICATION</scope>
</reference>